<comment type="subcellular location">
    <subcellularLocation>
        <location evidence="1 9">Cell inner membrane</location>
        <topology evidence="1 9">Multi-pass membrane protein</topology>
    </subcellularLocation>
</comment>
<keyword evidence="5 9" id="KW-0997">Cell inner membrane</keyword>
<dbReference type="PATRIC" id="fig|456.5.peg.2782"/>
<keyword evidence="8 9" id="KW-0472">Membrane</keyword>
<sequence length="1064" mass="115563">MISKFFIERPVLANVIALLLVFLGLIAIAILPVSQYPAIVPPTIQVTTNYPGADAKTLIKTVALPIEQQVNGVEKMLYMQSTSNNNGNYNLIVTFEIGTDLNFAQVLVQNRVQAAMAQLPQAVQQQGVLVQQKSTAILQFITLTAKNNEYDGLFLSNYATINMQDELARLPGVGNVVIFGSGTYAMRIWLDPKKMFAFGLNPKDVLNAIRNQNKEISAGQIAAPPVNGQPSYQLTVNVPGQLADPEEFANIIIKSQATQPNEQANASSSAQIVRIRDVGRVELGSSNYNQLSKLNGKPTAAIGIFQLPGANALQVAEDVRKTVAKMAQKFPPGLQYSIPFDTTIFVKASVDEVYKTLFEAGILVLIVILIFLQNFRATLVPATTVPVTIIGTFIAMLFLGFSINLLTLFALVLAIGIVVDDAIVIVEGVTQHIERGLAPKEASIQAMRELFGPILGITLVLMAVFVPAGFMPGLTGSMYAQFALVIAATAFISAINAMTLKPTQCALWLKPIDKHRKKNVVYRSFDRFYNPLEATYIRFIERLVHRSALVCVVGITLVVLAIYGLSRIPTGFIPIEDQGYLIMNVLLPDGATLNRTEGVLNQLNEQVSKVDGVENVIAINGISLLDNNSSLANAGILYVMFKDWSVRGKSEDLLSLYNKLNDIALKTINAKVLVVVPPPIQGLGLSGGFQMQVELQDGSFDYQKLQAVTDQLVSHGNQQQGLQKLMTSFRASVPQVAAPINRSKAESLGVMVGDAFDALQTYLGSSYVNLFTKFGQVFQVYVQAEPDSRMTMDDVRNYYVKNQSGEMVPLGTLTDISPALGPAIISLYNLYPSSSINGAAAEGYSSGQAITGMENLAKQLLPSGMSYEWTSTAYQEKLAGNLSYFIFLLSLVLVYMILSGQYENWLTPAAILLSVPLALIGTVLALSALGLANNMYTQIGLLLLIALAAKNAILIVEVAREERLFHNKSIIESAVLGAKTRFRPILMTSFAFIMGVLPLVFATGAGANARRSIGIAVCSGMLASTCLAMLFVPSFYVVIQTWQEQRQSKKARRKLVESSASPES</sequence>
<dbReference type="Proteomes" id="UP000055035">
    <property type="component" value="Unassembled WGS sequence"/>
</dbReference>
<evidence type="ECO:0000256" key="7">
    <source>
        <dbReference type="ARBA" id="ARBA00022989"/>
    </source>
</evidence>
<dbReference type="EMBL" id="LNYJ01000011">
    <property type="protein sequence ID" value="KTD18284.1"/>
    <property type="molecule type" value="Genomic_DNA"/>
</dbReference>
<dbReference type="GO" id="GO:0042910">
    <property type="term" value="F:xenobiotic transmembrane transporter activity"/>
    <property type="evidence" value="ECO:0007669"/>
    <property type="project" value="TreeGrafter"/>
</dbReference>
<evidence type="ECO:0000256" key="6">
    <source>
        <dbReference type="ARBA" id="ARBA00022692"/>
    </source>
</evidence>
<feature type="transmembrane region" description="Helical" evidence="9">
    <location>
        <begin position="910"/>
        <end position="932"/>
    </location>
</feature>
<dbReference type="PRINTS" id="PR00702">
    <property type="entry name" value="ACRIFLAVINRP"/>
</dbReference>
<feature type="transmembrane region" description="Helical" evidence="9">
    <location>
        <begin position="1013"/>
        <end position="1039"/>
    </location>
</feature>
<feature type="transmembrane region" description="Helical" evidence="9">
    <location>
        <begin position="478"/>
        <end position="500"/>
    </location>
</feature>
<evidence type="ECO:0000256" key="5">
    <source>
        <dbReference type="ARBA" id="ARBA00022519"/>
    </source>
</evidence>
<keyword evidence="11" id="KW-1185">Reference proteome</keyword>
<evidence type="ECO:0000256" key="8">
    <source>
        <dbReference type="ARBA" id="ARBA00023136"/>
    </source>
</evidence>
<protein>
    <recommendedName>
        <fullName evidence="9">Efflux pump membrane transporter</fullName>
    </recommendedName>
</protein>
<dbReference type="STRING" id="456.Ljor_2590"/>
<dbReference type="FunFam" id="3.30.70.1430:FF:000001">
    <property type="entry name" value="Efflux pump membrane transporter"/>
    <property type="match status" value="1"/>
</dbReference>
<dbReference type="OrthoDB" id="9757904at2"/>
<evidence type="ECO:0000313" key="10">
    <source>
        <dbReference type="EMBL" id="KTD18284.1"/>
    </source>
</evidence>
<dbReference type="SUPFAM" id="SSF82693">
    <property type="entry name" value="Multidrug efflux transporter AcrB pore domain, PN1, PN2, PC1 and PC2 subdomains"/>
    <property type="match status" value="4"/>
</dbReference>
<dbReference type="PANTHER" id="PTHR32063:SF13">
    <property type="entry name" value="MULTIDRUG EFFLUX PUMP SUBUNIT ACRB-RELATED"/>
    <property type="match status" value="1"/>
</dbReference>
<name>A0A0W0VDQ9_9GAMM</name>
<feature type="transmembrane region" description="Helical" evidence="9">
    <location>
        <begin position="985"/>
        <end position="1007"/>
    </location>
</feature>
<accession>A0A0W0VDQ9</accession>
<dbReference type="FunFam" id="1.20.1640.10:FF:000001">
    <property type="entry name" value="Efflux pump membrane transporter"/>
    <property type="match status" value="1"/>
</dbReference>
<feature type="transmembrane region" description="Helical" evidence="9">
    <location>
        <begin position="450"/>
        <end position="472"/>
    </location>
</feature>
<evidence type="ECO:0000256" key="2">
    <source>
        <dbReference type="ARBA" id="ARBA00010942"/>
    </source>
</evidence>
<evidence type="ECO:0000256" key="3">
    <source>
        <dbReference type="ARBA" id="ARBA00022448"/>
    </source>
</evidence>
<keyword evidence="7 9" id="KW-1133">Transmembrane helix</keyword>
<feature type="transmembrane region" description="Helical" evidence="9">
    <location>
        <begin position="547"/>
        <end position="565"/>
    </location>
</feature>
<dbReference type="Gene3D" id="1.20.1640.10">
    <property type="entry name" value="Multidrug efflux transporter AcrB transmembrane domain"/>
    <property type="match status" value="2"/>
</dbReference>
<evidence type="ECO:0000256" key="9">
    <source>
        <dbReference type="RuleBase" id="RU364070"/>
    </source>
</evidence>
<dbReference type="GO" id="GO:0009636">
    <property type="term" value="P:response to toxic substance"/>
    <property type="evidence" value="ECO:0007669"/>
    <property type="project" value="UniProtKB-ARBA"/>
</dbReference>
<evidence type="ECO:0000313" key="11">
    <source>
        <dbReference type="Proteomes" id="UP000055035"/>
    </source>
</evidence>
<dbReference type="AlphaFoldDB" id="A0A0W0VDQ9"/>
<feature type="transmembrane region" description="Helical" evidence="9">
    <location>
        <begin position="12"/>
        <end position="33"/>
    </location>
</feature>
<dbReference type="SUPFAM" id="SSF82714">
    <property type="entry name" value="Multidrug efflux transporter AcrB TolC docking domain, DN and DC subdomains"/>
    <property type="match status" value="2"/>
</dbReference>
<dbReference type="GO" id="GO:0015562">
    <property type="term" value="F:efflux transmembrane transporter activity"/>
    <property type="evidence" value="ECO:0007669"/>
    <property type="project" value="InterPro"/>
</dbReference>
<dbReference type="RefSeq" id="WP_058471959.1">
    <property type="nucleotide sequence ID" value="NZ_CAAAIC010000006.1"/>
</dbReference>
<comment type="caution">
    <text evidence="10">The sequence shown here is derived from an EMBL/GenBank/DDBJ whole genome shotgun (WGS) entry which is preliminary data.</text>
</comment>
<comment type="similarity">
    <text evidence="2 9">Belongs to the resistance-nodulation-cell division (RND) (TC 2.A.6) family.</text>
</comment>
<dbReference type="Gene3D" id="3.30.70.1430">
    <property type="entry name" value="Multidrug efflux transporter AcrB pore domain"/>
    <property type="match status" value="2"/>
</dbReference>
<keyword evidence="4" id="KW-1003">Cell membrane</keyword>
<dbReference type="Gene3D" id="3.30.70.1440">
    <property type="entry name" value="Multidrug efflux transporter AcrB pore domain"/>
    <property type="match status" value="1"/>
</dbReference>
<organism evidence="10 11">
    <name type="scientific">Legionella jordanis</name>
    <dbReference type="NCBI Taxonomy" id="456"/>
    <lineage>
        <taxon>Bacteria</taxon>
        <taxon>Pseudomonadati</taxon>
        <taxon>Pseudomonadota</taxon>
        <taxon>Gammaproteobacteria</taxon>
        <taxon>Legionellales</taxon>
        <taxon>Legionellaceae</taxon>
        <taxon>Legionella</taxon>
    </lineage>
</organism>
<dbReference type="SUPFAM" id="SSF82866">
    <property type="entry name" value="Multidrug efflux transporter AcrB transmembrane domain"/>
    <property type="match status" value="2"/>
</dbReference>
<feature type="transmembrane region" description="Helical" evidence="9">
    <location>
        <begin position="405"/>
        <end position="429"/>
    </location>
</feature>
<keyword evidence="6 9" id="KW-0812">Transmembrane</keyword>
<feature type="transmembrane region" description="Helical" evidence="9">
    <location>
        <begin position="938"/>
        <end position="959"/>
    </location>
</feature>
<gene>
    <name evidence="10" type="primary">lmxF</name>
    <name evidence="10" type="ORF">Ljor_2590</name>
</gene>
<dbReference type="Gene3D" id="3.30.70.1320">
    <property type="entry name" value="Multidrug efflux transporter AcrB pore domain like"/>
    <property type="match status" value="1"/>
</dbReference>
<evidence type="ECO:0000256" key="1">
    <source>
        <dbReference type="ARBA" id="ARBA00004429"/>
    </source>
</evidence>
<keyword evidence="3 9" id="KW-0813">Transport</keyword>
<dbReference type="InterPro" id="IPR004764">
    <property type="entry name" value="MdtF-like"/>
</dbReference>
<dbReference type="InterPro" id="IPR001036">
    <property type="entry name" value="Acrflvin-R"/>
</dbReference>
<evidence type="ECO:0000256" key="4">
    <source>
        <dbReference type="ARBA" id="ARBA00022475"/>
    </source>
</evidence>
<dbReference type="PANTHER" id="PTHR32063">
    <property type="match status" value="1"/>
</dbReference>
<feature type="transmembrane region" description="Helical" evidence="9">
    <location>
        <begin position="379"/>
        <end position="399"/>
    </location>
</feature>
<reference evidence="10 11" key="1">
    <citation type="submission" date="2015-11" db="EMBL/GenBank/DDBJ databases">
        <title>Genomic analysis of 38 Legionella species identifies large and diverse effector repertoires.</title>
        <authorList>
            <person name="Burstein D."/>
            <person name="Amaro F."/>
            <person name="Zusman T."/>
            <person name="Lifshitz Z."/>
            <person name="Cohen O."/>
            <person name="Gilbert J.A."/>
            <person name="Pupko T."/>
            <person name="Shuman H.A."/>
            <person name="Segal G."/>
        </authorList>
    </citation>
    <scope>NUCLEOTIDE SEQUENCE [LARGE SCALE GENOMIC DNA]</scope>
    <source>
        <strain evidence="10 11">BL-540</strain>
    </source>
</reference>
<feature type="transmembrane region" description="Helical" evidence="9">
    <location>
        <begin position="353"/>
        <end position="372"/>
    </location>
</feature>
<dbReference type="GO" id="GO:0005886">
    <property type="term" value="C:plasma membrane"/>
    <property type="evidence" value="ECO:0007669"/>
    <property type="project" value="UniProtKB-SubCell"/>
</dbReference>
<dbReference type="Gene3D" id="3.30.2090.10">
    <property type="entry name" value="Multidrug efflux transporter AcrB TolC docking domain, DN and DC subdomains"/>
    <property type="match status" value="2"/>
</dbReference>
<dbReference type="NCBIfam" id="TIGR00915">
    <property type="entry name" value="2A0602"/>
    <property type="match status" value="1"/>
</dbReference>
<dbReference type="Pfam" id="PF00873">
    <property type="entry name" value="ACR_tran"/>
    <property type="match status" value="1"/>
</dbReference>
<dbReference type="InterPro" id="IPR027463">
    <property type="entry name" value="AcrB_DN_DC_subdom"/>
</dbReference>
<feature type="transmembrane region" description="Helical" evidence="9">
    <location>
        <begin position="878"/>
        <end position="898"/>
    </location>
</feature>
<proteinExistence type="inferred from homology"/>